<keyword evidence="2" id="KW-1185">Reference proteome</keyword>
<evidence type="ECO:0000313" key="1">
    <source>
        <dbReference type="EMBL" id="ADE16986.1"/>
    </source>
</evidence>
<dbReference type="AlphaFoldDB" id="D5C5D2"/>
<gene>
    <name evidence="1" type="ORF">Nhal_3976</name>
</gene>
<organism evidence="1 2">
    <name type="scientific">Nitrosococcus halophilus (strain Nc4)</name>
    <dbReference type="NCBI Taxonomy" id="472759"/>
    <lineage>
        <taxon>Bacteria</taxon>
        <taxon>Pseudomonadati</taxon>
        <taxon>Pseudomonadota</taxon>
        <taxon>Gammaproteobacteria</taxon>
        <taxon>Chromatiales</taxon>
        <taxon>Chromatiaceae</taxon>
        <taxon>Nitrosococcus</taxon>
    </lineage>
</organism>
<dbReference type="EMBL" id="CP001799">
    <property type="protein sequence ID" value="ADE16986.1"/>
    <property type="molecule type" value="Genomic_DNA"/>
</dbReference>
<sequence>MGMAELIDASSLRVLAEAGAVEQIRIAGVPGGFAMVVRYGMSEKILRAQRGHARVFKSLDAAARFARKLGFSQCVLDLSSGYGNEHKMNGSEEILA</sequence>
<dbReference type="HOGENOM" id="CLU_2410256_0_0_6"/>
<protein>
    <submittedName>
        <fullName evidence="1">Uncharacterized protein</fullName>
    </submittedName>
</protein>
<name>D5C5D2_NITHN</name>
<keyword evidence="1" id="KW-0614">Plasmid</keyword>
<dbReference type="Proteomes" id="UP000001844">
    <property type="component" value="Plasmid pNHAL01"/>
</dbReference>
<dbReference type="KEGG" id="nhl:Nhal_3976"/>
<reference evidence="1 2" key="1">
    <citation type="submission" date="2009-10" db="EMBL/GenBank/DDBJ databases">
        <title>Complete genome sequence of Nitrosococcus halophilus Nc4, a salt-adapted, aerobic obligate ammonia-oxidizing sulfur purple bacterium.</title>
        <authorList>
            <consortium name="US DOE Joint Genome Institute"/>
            <person name="Campbell M.A."/>
            <person name="Malfatti S.A."/>
            <person name="Chain P.S.G."/>
            <person name="Heidelberg J.F."/>
            <person name="Ward N.L."/>
            <person name="Ward B.B."/>
            <person name="Klotz M.G."/>
        </authorList>
    </citation>
    <scope>NUCLEOTIDE SEQUENCE [LARGE SCALE GENOMIC DNA]</scope>
    <source>
        <strain evidence="2">Nc4</strain>
        <plasmid evidence="2">Plasmid pNHAL01</plasmid>
    </source>
</reference>
<evidence type="ECO:0000313" key="2">
    <source>
        <dbReference type="Proteomes" id="UP000001844"/>
    </source>
</evidence>
<accession>D5C5D2</accession>
<geneLocation type="plasmid" evidence="1 2">
    <name>pNHAL01</name>
</geneLocation>
<proteinExistence type="predicted"/>